<dbReference type="InterPro" id="IPR037165">
    <property type="entry name" value="AldOxase/xan_DH_Mopterin-bd_sf"/>
</dbReference>
<evidence type="ECO:0000313" key="17">
    <source>
        <dbReference type="Proteomes" id="UP000494206"/>
    </source>
</evidence>
<proteinExistence type="inferred from homology"/>
<dbReference type="PROSITE" id="PS00197">
    <property type="entry name" value="2FE2S_FER_1"/>
    <property type="match status" value="1"/>
</dbReference>
<dbReference type="Pfam" id="PF00941">
    <property type="entry name" value="FAD_binding_5"/>
    <property type="match status" value="1"/>
</dbReference>
<dbReference type="PIRSF" id="PIRSF000127">
    <property type="entry name" value="Xanthine_DH"/>
    <property type="match status" value="1"/>
</dbReference>
<evidence type="ECO:0000256" key="2">
    <source>
        <dbReference type="ARBA" id="ARBA00006849"/>
    </source>
</evidence>
<dbReference type="InterPro" id="IPR036010">
    <property type="entry name" value="2Fe-2S_ferredoxin-like_sf"/>
</dbReference>
<evidence type="ECO:0008006" key="18">
    <source>
        <dbReference type="Google" id="ProtNLM"/>
    </source>
</evidence>
<evidence type="ECO:0000256" key="12">
    <source>
        <dbReference type="PIRSR" id="PIRSR000127-2"/>
    </source>
</evidence>
<keyword evidence="12" id="KW-0285">Flavoprotein</keyword>
<keyword evidence="17" id="KW-1185">Reference proteome</keyword>
<dbReference type="Pfam" id="PF01799">
    <property type="entry name" value="Fer2_2"/>
    <property type="match status" value="1"/>
</dbReference>
<dbReference type="GO" id="GO:0051537">
    <property type="term" value="F:2 iron, 2 sulfur cluster binding"/>
    <property type="evidence" value="ECO:0007669"/>
    <property type="project" value="UniProtKB-KW"/>
</dbReference>
<evidence type="ECO:0000256" key="10">
    <source>
        <dbReference type="ARBA" id="ARBA00034078"/>
    </source>
</evidence>
<evidence type="ECO:0000256" key="3">
    <source>
        <dbReference type="ARBA" id="ARBA00022505"/>
    </source>
</evidence>
<comment type="cofactor">
    <cofactor evidence="1 12">
        <name>FAD</name>
        <dbReference type="ChEBI" id="CHEBI:57692"/>
    </cofactor>
</comment>
<keyword evidence="3 13" id="KW-0500">Molybdenum</keyword>
<organism evidence="16 17">
    <name type="scientific">Caenorhabditis bovis</name>
    <dbReference type="NCBI Taxonomy" id="2654633"/>
    <lineage>
        <taxon>Eukaryota</taxon>
        <taxon>Metazoa</taxon>
        <taxon>Ecdysozoa</taxon>
        <taxon>Nematoda</taxon>
        <taxon>Chromadorea</taxon>
        <taxon>Rhabditida</taxon>
        <taxon>Rhabditina</taxon>
        <taxon>Rhabditomorpha</taxon>
        <taxon>Rhabditoidea</taxon>
        <taxon>Rhabditidae</taxon>
        <taxon>Peloderinae</taxon>
        <taxon>Caenorhabditis</taxon>
    </lineage>
</organism>
<keyword evidence="8 13" id="KW-0411">Iron-sulfur</keyword>
<dbReference type="InterPro" id="IPR000674">
    <property type="entry name" value="Ald_Oxase/Xan_DH_a/b"/>
</dbReference>
<dbReference type="GO" id="GO:0071949">
    <property type="term" value="F:FAD binding"/>
    <property type="evidence" value="ECO:0007669"/>
    <property type="project" value="InterPro"/>
</dbReference>
<dbReference type="Gene3D" id="3.30.465.10">
    <property type="match status" value="1"/>
</dbReference>
<dbReference type="InterPro" id="IPR036856">
    <property type="entry name" value="Ald_Oxase/Xan_DH_a/b_sf"/>
</dbReference>
<dbReference type="Pfam" id="PF01315">
    <property type="entry name" value="Ald_Xan_dh_C"/>
    <property type="match status" value="1"/>
</dbReference>
<feature type="binding site" evidence="13">
    <location>
        <position position="146"/>
    </location>
    <ligand>
        <name>[2Fe-2S] cluster</name>
        <dbReference type="ChEBI" id="CHEBI:190135"/>
        <label>2</label>
    </ligand>
</feature>
<dbReference type="InterPro" id="IPR016166">
    <property type="entry name" value="FAD-bd_PCMH"/>
</dbReference>
<dbReference type="SUPFAM" id="SSF54665">
    <property type="entry name" value="CO dehydrogenase molybdoprotein N-domain-like"/>
    <property type="match status" value="1"/>
</dbReference>
<evidence type="ECO:0000313" key="16">
    <source>
        <dbReference type="EMBL" id="CAB3398476.1"/>
    </source>
</evidence>
<keyword evidence="4 13" id="KW-0001">2Fe-2S</keyword>
<dbReference type="Gene3D" id="3.90.1170.50">
    <property type="entry name" value="Aldehyde oxidase/xanthine dehydrogenase, a/b hammerhead"/>
    <property type="match status" value="1"/>
</dbReference>
<dbReference type="CDD" id="cd00207">
    <property type="entry name" value="fer2"/>
    <property type="match status" value="1"/>
</dbReference>
<dbReference type="PANTHER" id="PTHR11908">
    <property type="entry name" value="XANTHINE DEHYDROGENASE"/>
    <property type="match status" value="1"/>
</dbReference>
<dbReference type="Pfam" id="PF20256">
    <property type="entry name" value="MoCoBD_2"/>
    <property type="match status" value="1"/>
</dbReference>
<dbReference type="SMART" id="SM01008">
    <property type="entry name" value="Ald_Xan_dh_C"/>
    <property type="match status" value="1"/>
</dbReference>
<sequence>MSVLFNVNGRDVHADALDPELSLADYLRNSLGLRGTKLACEEGVCGSCTVVLGEWDERENRAHYSSVNACLVPAFQVHGKFVITVEGIGSADKLHPIQERLVKGHGVQCGFCSPGFVMSAYALLRNNPTPTIDEITRAVRSNLCRCTGYRPILESLYSFSDACCGGGATNGKCCRDKPNSVYEEKLATFADSPKYDPTQELIFPPSLRAIEPNDSVEVLKGSRVDVHIPKSLKQLEEVLDENQGVKVVSSGLITRMITASKATTSEKWVSTRHIPEFSRITKEGAILRIGSSVSIEKFVEAIICHCHENVRSQIEKFFHQFSSAQVANFATWTGSIVMAARSRVAVNDLLILFETLNWKLTVLLKNGERRVVTIAEWFESELLDRVVIDALIDTTENRRVFFYKIGESATNDSTIFNFAAALSPNRINIGVGGRPVRLEPLEEHLEICRDPESMLNYCGQCLKVDDGAKKRLMKAVVSKFWEFLEETEPIEESNFSYLQFYKPKNANCVGRPLANHYGERAITGETVYVNDIKTYDALYIGVVLSTHAHAEILSIDPSEALKLDGVEGFFSVKDVPGLNVPGLDATNVVFPDDTPIFADGKVESIGQIIGAIAASDQRLARRAAKLVKVDYKPLKALIDFKEAREANSLHGKVQNYGKPLDEINAALDSCEHVVDGEISIGGQDHLYMEPQSSLVIPGEDNEFVVHCSTQGTGFTQVMMAKALNIPAHKIIVKTKRLGGGFGGKVNVATWLATICAIAARRLKKPVFGCYTRNEDLLITGKRHAVYAKYRVGFESSGKVKALHYEAYLNGGWSKDHTEGVTMVLGLTSSDVYDYEMYRLDGYPVKTNTNSNTAMRGYGIPQQKLMNEEVMRRIAFIVGKKAEDVKELNFLHEGGFNFCGQQIRDDALIECWRACKQLSDFEKREKLVDEFNKSSKLAKRGLAISTVRFGLPHPGPSHGSASVLINIDGSVQLTIGGTEMGQGLNTKMMQVCAEALNRPIDEIAIIDTSTDKLVNAPETGGSQNADVHGLAVKACCDRLLQGLKSILEKNDGDWHKAVIEAYGKVVPLQCTEYGHVKRAEFGVKPHETPYTTTGACAVEVEIDCLTGLNKLRRVDIVMDVGESLNPAIDIGQIEGAFMQAYGLVTSERITFDAAGKLEQASLGKYKVPRADQVPPVFNVKLLGVEKHKNTQVYSSKGIGEPPLIMSAGAIHSALMKSIESQRAQNGIGGFAASVSPLHAQQIVDLCNA</sequence>
<dbReference type="InterPro" id="IPR006058">
    <property type="entry name" value="2Fe2S_fd_BS"/>
</dbReference>
<dbReference type="InterPro" id="IPR036318">
    <property type="entry name" value="FAD-bd_PCMH-like_sf"/>
</dbReference>
<feature type="active site" description="Proton acceptor" evidence="11">
    <location>
        <position position="1199"/>
    </location>
</feature>
<evidence type="ECO:0000256" key="7">
    <source>
        <dbReference type="ARBA" id="ARBA00023004"/>
    </source>
</evidence>
<dbReference type="InterPro" id="IPR036884">
    <property type="entry name" value="2Fe-2S-bd_dom_sf"/>
</dbReference>
<evidence type="ECO:0000259" key="15">
    <source>
        <dbReference type="PROSITE" id="PS51387"/>
    </source>
</evidence>
<feature type="domain" description="FAD-binding PCMH-type" evidence="15">
    <location>
        <begin position="219"/>
        <end position="397"/>
    </location>
</feature>
<dbReference type="PROSITE" id="PS51085">
    <property type="entry name" value="2FE2S_FER_2"/>
    <property type="match status" value="1"/>
</dbReference>
<feature type="binding site" evidence="13">
    <location>
        <position position="45"/>
    </location>
    <ligand>
        <name>[2Fe-2S] cluster</name>
        <dbReference type="ChEBI" id="CHEBI:190135"/>
        <label>1</label>
    </ligand>
</feature>
<dbReference type="InterPro" id="IPR016169">
    <property type="entry name" value="FAD-bd_PCMH_sub2"/>
</dbReference>
<feature type="binding site" evidence="13">
    <location>
        <position position="710"/>
    </location>
    <ligand>
        <name>Mo-molybdopterin</name>
        <dbReference type="ChEBI" id="CHEBI:71302"/>
    </ligand>
    <ligandPart>
        <name>Mo</name>
        <dbReference type="ChEBI" id="CHEBI:28685"/>
    </ligandPart>
</feature>
<dbReference type="InterPro" id="IPR046867">
    <property type="entry name" value="AldOxase/xan_DH_MoCoBD2"/>
</dbReference>
<feature type="binding site" evidence="12">
    <location>
        <position position="404"/>
    </location>
    <ligand>
        <name>FAD</name>
        <dbReference type="ChEBI" id="CHEBI:57692"/>
    </ligand>
</feature>
<evidence type="ECO:0000256" key="4">
    <source>
        <dbReference type="ARBA" id="ARBA00022714"/>
    </source>
</evidence>
<feature type="binding site" evidence="13">
    <location>
        <position position="741"/>
    </location>
    <ligand>
        <name>Mo-molybdopterin</name>
        <dbReference type="ChEBI" id="CHEBI:71302"/>
    </ligand>
    <ligandPart>
        <name>Mo</name>
        <dbReference type="ChEBI" id="CHEBI:28685"/>
    </ligandPart>
</feature>
<dbReference type="InterPro" id="IPR001041">
    <property type="entry name" value="2Fe-2S_ferredoxin-type"/>
</dbReference>
<dbReference type="Gene3D" id="3.30.43.10">
    <property type="entry name" value="Uridine Diphospho-n-acetylenolpyruvylglucosamine Reductase, domain 2"/>
    <property type="match status" value="1"/>
</dbReference>
<dbReference type="SUPFAM" id="SSF56003">
    <property type="entry name" value="Molybdenum cofactor-binding domain"/>
    <property type="match status" value="1"/>
</dbReference>
<dbReference type="InterPro" id="IPR016167">
    <property type="entry name" value="FAD-bd_PCMH_sub1"/>
</dbReference>
<dbReference type="Pfam" id="PF02738">
    <property type="entry name" value="MoCoBD_1"/>
    <property type="match status" value="1"/>
</dbReference>
<dbReference type="InterPro" id="IPR002888">
    <property type="entry name" value="2Fe-2S-bd"/>
</dbReference>
<protein>
    <recommendedName>
        <fullName evidence="18">FAD-binding PCMH-type domain-containing protein</fullName>
    </recommendedName>
</protein>
<comment type="caution">
    <text evidence="16">The sequence shown here is derived from an EMBL/GenBank/DDBJ whole genome shotgun (WGS) entry which is preliminary data.</text>
</comment>
<dbReference type="AlphaFoldDB" id="A0A8S1EA49"/>
<feature type="binding site" evidence="13">
    <location>
        <position position="1020"/>
    </location>
    <ligand>
        <name>Mo-molybdopterin</name>
        <dbReference type="ChEBI" id="CHEBI:71302"/>
    </ligand>
    <ligandPart>
        <name>Mo</name>
        <dbReference type="ChEBI" id="CHEBI:28685"/>
    </ligandPart>
</feature>
<evidence type="ECO:0000256" key="9">
    <source>
        <dbReference type="ARBA" id="ARBA00023027"/>
    </source>
</evidence>
<accession>A0A8S1EA49</accession>
<name>A0A8S1EA49_9PELO</name>
<keyword evidence="9" id="KW-0520">NAD</keyword>
<dbReference type="InterPro" id="IPR012675">
    <property type="entry name" value="Beta-grasp_dom_sf"/>
</dbReference>
<keyword evidence="7 13" id="KW-0408">Iron</keyword>
<evidence type="ECO:0000259" key="14">
    <source>
        <dbReference type="PROSITE" id="PS51085"/>
    </source>
</evidence>
<evidence type="ECO:0000256" key="5">
    <source>
        <dbReference type="ARBA" id="ARBA00022723"/>
    </source>
</evidence>
<dbReference type="FunFam" id="3.30.365.10:FF:000002">
    <property type="entry name" value="Xanthine dehydrogenase oxidase"/>
    <property type="match status" value="1"/>
</dbReference>
<dbReference type="InterPro" id="IPR002346">
    <property type="entry name" value="Mopterin_DH_FAD-bd"/>
</dbReference>
<dbReference type="InterPro" id="IPR016208">
    <property type="entry name" value="Ald_Oxase/xanthine_DH-like"/>
</dbReference>
<feature type="binding site" evidence="13">
    <location>
        <position position="112"/>
    </location>
    <ligand>
        <name>[2Fe-2S] cluster</name>
        <dbReference type="ChEBI" id="CHEBI:190135"/>
        <label>2</label>
    </ligand>
</feature>
<dbReference type="Gene3D" id="3.10.20.30">
    <property type="match status" value="1"/>
</dbReference>
<feature type="binding site" evidence="13">
    <location>
        <position position="109"/>
    </location>
    <ligand>
        <name>[2Fe-2S] cluster</name>
        <dbReference type="ChEBI" id="CHEBI:190135"/>
        <label>2</label>
    </ligand>
</feature>
<dbReference type="FunFam" id="3.30.365.10:FF:000001">
    <property type="entry name" value="Xanthine dehydrogenase oxidase"/>
    <property type="match status" value="1"/>
</dbReference>
<dbReference type="Proteomes" id="UP000494206">
    <property type="component" value="Unassembled WGS sequence"/>
</dbReference>
<keyword evidence="6" id="KW-0560">Oxidoreductase</keyword>
<feature type="binding site" evidence="12">
    <location>
        <position position="321"/>
    </location>
    <ligand>
        <name>FAD</name>
        <dbReference type="ChEBI" id="CHEBI:57692"/>
    </ligand>
</feature>
<feature type="binding site" evidence="13">
    <location>
        <position position="144"/>
    </location>
    <ligand>
        <name>[2Fe-2S] cluster</name>
        <dbReference type="ChEBI" id="CHEBI:190135"/>
        <label>2</label>
    </ligand>
</feature>
<dbReference type="SUPFAM" id="SSF56176">
    <property type="entry name" value="FAD-binding/transporter-associated domain-like"/>
    <property type="match status" value="1"/>
</dbReference>
<feature type="binding site" evidence="13">
    <location>
        <position position="48"/>
    </location>
    <ligand>
        <name>[2Fe-2S] cluster</name>
        <dbReference type="ChEBI" id="CHEBI:190135"/>
        <label>1</label>
    </ligand>
</feature>
<keyword evidence="12" id="KW-0274">FAD</keyword>
<dbReference type="OrthoDB" id="8300278at2759"/>
<comment type="cofactor">
    <cofactor evidence="13">
        <name>Mo-molybdopterin</name>
        <dbReference type="ChEBI" id="CHEBI:71302"/>
    </cofactor>
    <text evidence="13">Binds 1 Mo-molybdopterin (Mo-MPT) cofactor per subunit.</text>
</comment>
<dbReference type="PROSITE" id="PS51387">
    <property type="entry name" value="FAD_PCMH"/>
    <property type="match status" value="1"/>
</dbReference>
<comment type="similarity">
    <text evidence="2">Belongs to the xanthine dehydrogenase family.</text>
</comment>
<comment type="cofactor">
    <cofactor evidence="13">
        <name>[2Fe-2S] cluster</name>
        <dbReference type="ChEBI" id="CHEBI:190135"/>
    </cofactor>
    <text evidence="13">Binds 2 [2Fe-2S] clusters.</text>
</comment>
<dbReference type="SUPFAM" id="SSF54292">
    <property type="entry name" value="2Fe-2S ferredoxin-like"/>
    <property type="match status" value="1"/>
</dbReference>
<dbReference type="SUPFAM" id="SSF47741">
    <property type="entry name" value="CO dehydrogenase ISP C-domain like"/>
    <property type="match status" value="1"/>
</dbReference>
<dbReference type="Pfam" id="PF00111">
    <property type="entry name" value="Fer2"/>
    <property type="match status" value="1"/>
</dbReference>
<dbReference type="Gene3D" id="1.10.150.120">
    <property type="entry name" value="[2Fe-2S]-binding domain"/>
    <property type="match status" value="1"/>
</dbReference>
<dbReference type="InterPro" id="IPR008274">
    <property type="entry name" value="AldOxase/xan_DH_MoCoBD1"/>
</dbReference>
<keyword evidence="5 13" id="KW-0479">Metal-binding</keyword>
<feature type="binding site" evidence="13">
    <location>
        <position position="40"/>
    </location>
    <ligand>
        <name>[2Fe-2S] cluster</name>
        <dbReference type="ChEBI" id="CHEBI:190135"/>
        <label>1</label>
    </ligand>
</feature>
<gene>
    <name evidence="16" type="ORF">CBOVIS_LOCUS1748</name>
</gene>
<feature type="binding site" evidence="13">
    <location>
        <position position="70"/>
    </location>
    <ligand>
        <name>[2Fe-2S] cluster</name>
        <dbReference type="ChEBI" id="CHEBI:190135"/>
        <label>1</label>
    </ligand>
</feature>
<feature type="binding site" evidence="13">
    <location>
        <position position="855"/>
    </location>
    <ligand>
        <name>Mo-molybdopterin</name>
        <dbReference type="ChEBI" id="CHEBI:71302"/>
    </ligand>
    <ligandPart>
        <name>Mo</name>
        <dbReference type="ChEBI" id="CHEBI:28685"/>
    </ligandPart>
</feature>
<evidence type="ECO:0000256" key="1">
    <source>
        <dbReference type="ARBA" id="ARBA00001974"/>
    </source>
</evidence>
<dbReference type="GO" id="GO:0016491">
    <property type="term" value="F:oxidoreductase activity"/>
    <property type="evidence" value="ECO:0007669"/>
    <property type="project" value="UniProtKB-KW"/>
</dbReference>
<dbReference type="FunFam" id="1.10.150.120:FF:000008">
    <property type="entry name" value="Probable aldehyde oxidase gad-3"/>
    <property type="match status" value="1"/>
</dbReference>
<feature type="domain" description="2Fe-2S ferredoxin-type" evidence="14">
    <location>
        <begin position="1"/>
        <end position="88"/>
    </location>
</feature>
<dbReference type="Gene3D" id="3.30.365.10">
    <property type="entry name" value="Aldehyde oxidase/xanthine dehydrogenase, molybdopterin binding domain"/>
    <property type="match status" value="4"/>
</dbReference>
<evidence type="ECO:0000256" key="6">
    <source>
        <dbReference type="ARBA" id="ARBA00023002"/>
    </source>
</evidence>
<evidence type="ECO:0000256" key="11">
    <source>
        <dbReference type="PIRSR" id="PIRSR000127-1"/>
    </source>
</evidence>
<dbReference type="FunFam" id="3.10.20.30:FF:000012">
    <property type="entry name" value="Xanthine dehydrogenase/oxidase"/>
    <property type="match status" value="1"/>
</dbReference>
<dbReference type="PANTHER" id="PTHR11908:SF139">
    <property type="entry name" value="XANTHINE DEHYDROGENASE-RELATED"/>
    <property type="match status" value="1"/>
</dbReference>
<comment type="cofactor">
    <cofactor evidence="10">
        <name>[2Fe-2S] cluster</name>
        <dbReference type="ChEBI" id="CHEBI:190135"/>
    </cofactor>
</comment>
<reference evidence="16 17" key="1">
    <citation type="submission" date="2020-04" db="EMBL/GenBank/DDBJ databases">
        <authorList>
            <person name="Laetsch R D."/>
            <person name="Stevens L."/>
            <person name="Kumar S."/>
            <person name="Blaxter L. M."/>
        </authorList>
    </citation>
    <scope>NUCLEOTIDE SEQUENCE [LARGE SCALE GENOMIC DNA]</scope>
</reference>
<dbReference type="GO" id="GO:0005506">
    <property type="term" value="F:iron ion binding"/>
    <property type="evidence" value="ECO:0007669"/>
    <property type="project" value="InterPro"/>
</dbReference>
<evidence type="ECO:0000256" key="8">
    <source>
        <dbReference type="ARBA" id="ARBA00023014"/>
    </source>
</evidence>
<evidence type="ECO:0000256" key="13">
    <source>
        <dbReference type="PIRSR" id="PIRSR000127-3"/>
    </source>
</evidence>
<dbReference type="EMBL" id="CADEPM010000001">
    <property type="protein sequence ID" value="CAB3398476.1"/>
    <property type="molecule type" value="Genomic_DNA"/>
</dbReference>